<dbReference type="Proteomes" id="UP000259762">
    <property type="component" value="Chromosome"/>
</dbReference>
<proteinExistence type="predicted"/>
<reference evidence="2" key="1">
    <citation type="submission" date="2018-06" db="EMBL/GenBank/DDBJ databases">
        <title>The Anaplasma ovis genome reveals a high proportion of pseudogenes.</title>
        <authorList>
            <person name="Liu Z."/>
            <person name="Peasley A.M."/>
            <person name="Yang J."/>
            <person name="Li Y."/>
            <person name="Guan G."/>
            <person name="Luo J."/>
            <person name="Yin H."/>
            <person name="Brayton K.A."/>
        </authorList>
    </citation>
    <scope>NUCLEOTIDE SEQUENCE [LARGE SCALE GENOMIC DNA]</scope>
    <source>
        <strain evidence="2">Haibei</strain>
    </source>
</reference>
<gene>
    <name evidence="1" type="ORF">AOV_04870</name>
</gene>
<dbReference type="EMBL" id="CP015994">
    <property type="protein sequence ID" value="ASI48069.1"/>
    <property type="molecule type" value="Genomic_DNA"/>
</dbReference>
<dbReference type="AlphaFoldDB" id="A0A2Z2L8T4"/>
<dbReference type="KEGG" id="aoh:AOV_04870"/>
<name>A0A2Z2L8T4_9RICK</name>
<evidence type="ECO:0008006" key="3">
    <source>
        <dbReference type="Google" id="ProtNLM"/>
    </source>
</evidence>
<evidence type="ECO:0000313" key="1">
    <source>
        <dbReference type="EMBL" id="ASI48069.1"/>
    </source>
</evidence>
<sequence>MASRPTGNAGKNFYIGLDYNPTFNGVKNLKIIEEAEGARGLWGLLRKVNLIHKDWRMDLQGTTSP</sequence>
<accession>A0A2Z2L8T4</accession>
<protein>
    <recommendedName>
        <fullName evidence="3">P44/Msp2 family outer membrane protein</fullName>
    </recommendedName>
</protein>
<keyword evidence="2" id="KW-1185">Reference proteome</keyword>
<dbReference type="RefSeq" id="WP_147314705.1">
    <property type="nucleotide sequence ID" value="NZ_CP015994.1"/>
</dbReference>
<organism evidence="1 2">
    <name type="scientific">Anaplasma ovis str. Haibei</name>
    <dbReference type="NCBI Taxonomy" id="1248439"/>
    <lineage>
        <taxon>Bacteria</taxon>
        <taxon>Pseudomonadati</taxon>
        <taxon>Pseudomonadota</taxon>
        <taxon>Alphaproteobacteria</taxon>
        <taxon>Rickettsiales</taxon>
        <taxon>Anaplasmataceae</taxon>
        <taxon>Anaplasma</taxon>
    </lineage>
</organism>
<reference evidence="1 2" key="2">
    <citation type="journal article" date="2019" name="BMC Genomics">
        <title>The Anaplasma ovis genome reveals a high proportion of pseudogenes.</title>
        <authorList>
            <person name="Liu Z."/>
            <person name="Peasley A.M."/>
            <person name="Yang J."/>
            <person name="Li Y."/>
            <person name="Guan G."/>
            <person name="Luo J."/>
            <person name="Yin H."/>
            <person name="Brayton K.A."/>
        </authorList>
    </citation>
    <scope>NUCLEOTIDE SEQUENCE [LARGE SCALE GENOMIC DNA]</scope>
    <source>
        <strain evidence="1 2">Haibei</strain>
    </source>
</reference>
<evidence type="ECO:0000313" key="2">
    <source>
        <dbReference type="Proteomes" id="UP000259762"/>
    </source>
</evidence>